<dbReference type="GO" id="GO:0003677">
    <property type="term" value="F:DNA binding"/>
    <property type="evidence" value="ECO:0007669"/>
    <property type="project" value="UniProtKB-KW"/>
</dbReference>
<evidence type="ECO:0000259" key="1">
    <source>
        <dbReference type="Pfam" id="PF12727"/>
    </source>
</evidence>
<dbReference type="Proteomes" id="UP000501727">
    <property type="component" value="Chromosome"/>
</dbReference>
<evidence type="ECO:0000259" key="2">
    <source>
        <dbReference type="Pfam" id="PF12728"/>
    </source>
</evidence>
<dbReference type="EMBL" id="AP022829">
    <property type="protein sequence ID" value="BCA87922.1"/>
    <property type="molecule type" value="Genomic_DNA"/>
</dbReference>
<keyword evidence="4" id="KW-1185">Reference proteome</keyword>
<dbReference type="InterPro" id="IPR009061">
    <property type="entry name" value="DNA-bd_dom_put_sf"/>
</dbReference>
<dbReference type="Pfam" id="PF12728">
    <property type="entry name" value="HTH_17"/>
    <property type="match status" value="1"/>
</dbReference>
<feature type="domain" description="PBP" evidence="1">
    <location>
        <begin position="95"/>
        <end position="280"/>
    </location>
</feature>
<protein>
    <submittedName>
        <fullName evidence="3">DNA-binding domain, excisionase family protein</fullName>
    </submittedName>
</protein>
<evidence type="ECO:0000313" key="4">
    <source>
        <dbReference type="Proteomes" id="UP000501727"/>
    </source>
</evidence>
<dbReference type="SUPFAM" id="SSF53850">
    <property type="entry name" value="Periplasmic binding protein-like II"/>
    <property type="match status" value="1"/>
</dbReference>
<dbReference type="SUPFAM" id="SSF46955">
    <property type="entry name" value="Putative DNA-binding domain"/>
    <property type="match status" value="1"/>
</dbReference>
<evidence type="ECO:0000313" key="3">
    <source>
        <dbReference type="EMBL" id="BCA87922.1"/>
    </source>
</evidence>
<dbReference type="AlphaFoldDB" id="A0A6F8SIB4"/>
<gene>
    <name evidence="3" type="ORF">ADCFC_04210</name>
</gene>
<organism evidence="3 4">
    <name type="scientific">Adlercreutzia hattorii</name>
    <dbReference type="NCBI Taxonomy" id="2707299"/>
    <lineage>
        <taxon>Bacteria</taxon>
        <taxon>Bacillati</taxon>
        <taxon>Actinomycetota</taxon>
        <taxon>Coriobacteriia</taxon>
        <taxon>Eggerthellales</taxon>
        <taxon>Eggerthellaceae</taxon>
        <taxon>Adlercreutzia</taxon>
    </lineage>
</organism>
<dbReference type="InterPro" id="IPR041657">
    <property type="entry name" value="HTH_17"/>
</dbReference>
<dbReference type="InterPro" id="IPR024370">
    <property type="entry name" value="PBP_domain"/>
</dbReference>
<dbReference type="NCBIfam" id="TIGR01764">
    <property type="entry name" value="excise"/>
    <property type="match status" value="1"/>
</dbReference>
<name>A0A6F8SIB4_9ACTN</name>
<dbReference type="Pfam" id="PF12727">
    <property type="entry name" value="PBP_like"/>
    <property type="match status" value="1"/>
</dbReference>
<dbReference type="PANTHER" id="PTHR38431:SF1">
    <property type="entry name" value="BLL2305 PROTEIN"/>
    <property type="match status" value="1"/>
</dbReference>
<keyword evidence="3" id="KW-0238">DNA-binding</keyword>
<dbReference type="InterPro" id="IPR010093">
    <property type="entry name" value="SinI_DNA-bd"/>
</dbReference>
<accession>A0A6F8SIB4</accession>
<feature type="domain" description="Helix-turn-helix" evidence="2">
    <location>
        <begin position="7"/>
        <end position="54"/>
    </location>
</feature>
<sequence length="307" mass="34116">MNQDEALTAEEVARLLKVSRGTVYALKDKGELPSFLVGRKLRFTRKAVQEYIERDQPLGENPGREVPFVTAAHQPESFVICGQDIILDALSNYMNQAGVPSLRSYVGSYDALTALYKDEVQLASSHLWDGETDTYNVPFVRRLLPGVPAVVVNLTYRTQGFYVAKGNPLGLKTWEDLARPGIRIVNREKGAGSRILLDEHLRTAGINPQELEGYDNEVQSHIAVASTVARGRADVAVGSEKIARQVDGLDFVPLQKERYDLVFKKKDIDTRPVRALMGILETGILKEEFSSLGGYDTTNMGKIMWMG</sequence>
<dbReference type="RefSeq" id="WP_173111881.1">
    <property type="nucleotide sequence ID" value="NZ_AP022829.1"/>
</dbReference>
<dbReference type="PANTHER" id="PTHR38431">
    <property type="entry name" value="BLL2305 PROTEIN"/>
    <property type="match status" value="1"/>
</dbReference>
<reference evidence="4" key="1">
    <citation type="journal article" date="2020" name="Microbiol. Resour. Announc.">
        <title>Complete Genome Sequence of Adlercreutzia sp. Strain 8CFCBH1, a Potent Producer of Equol, Isolated from Healthy Japanese Feces.</title>
        <authorList>
            <person name="Ogata Y."/>
            <person name="Sakamoto M."/>
            <person name="Ohkuma M."/>
            <person name="Hattori M."/>
            <person name="Suda W."/>
        </authorList>
    </citation>
    <scope>NUCLEOTIDE SEQUENCE [LARGE SCALE GENOMIC DNA]</scope>
    <source>
        <strain evidence="4">8CFCBH1</strain>
    </source>
</reference>
<proteinExistence type="predicted"/>
<reference evidence="4" key="2">
    <citation type="submission" date="2020-03" db="EMBL/GenBank/DDBJ databases">
        <title>Complete Genome Sequence of Adlercreutzia sp. strain 8CFCBH1 Producing Equol, Isolated from Healthy Japanese Feces.</title>
        <authorList>
            <person name="Ogata Y."/>
            <person name="Sakamoto M."/>
            <person name="Ohkuma M."/>
            <person name="Hattori M."/>
            <person name="Suda W."/>
        </authorList>
    </citation>
    <scope>NUCLEOTIDE SEQUENCE [LARGE SCALE GENOMIC DNA]</scope>
    <source>
        <strain evidence="4">8CFCBH1</strain>
    </source>
</reference>
<dbReference type="KEGG" id="ahat:ADCFC_05410"/>
<dbReference type="Gene3D" id="3.40.190.10">
    <property type="entry name" value="Periplasmic binding protein-like II"/>
    <property type="match status" value="1"/>
</dbReference>